<dbReference type="SUPFAM" id="SSF50044">
    <property type="entry name" value="SH3-domain"/>
    <property type="match status" value="4"/>
</dbReference>
<dbReference type="GO" id="GO:0008270">
    <property type="term" value="F:zinc ion binding"/>
    <property type="evidence" value="ECO:0007669"/>
    <property type="project" value="UniProtKB-KW"/>
</dbReference>
<evidence type="ECO:0000256" key="2">
    <source>
        <dbReference type="ARBA" id="ARBA00004906"/>
    </source>
</evidence>
<keyword evidence="9 13" id="KW-0863">Zinc-finger</keyword>
<dbReference type="InterPro" id="IPR001452">
    <property type="entry name" value="SH3_domain"/>
</dbReference>
<dbReference type="SMART" id="SM00326">
    <property type="entry name" value="SH3"/>
    <property type="match status" value="4"/>
</dbReference>
<dbReference type="InterPro" id="IPR001841">
    <property type="entry name" value="Znf_RING"/>
</dbReference>
<dbReference type="InterPro" id="IPR013083">
    <property type="entry name" value="Znf_RING/FYVE/PHD"/>
</dbReference>
<dbReference type="PROSITE" id="PS50089">
    <property type="entry name" value="ZF_RING_2"/>
    <property type="match status" value="1"/>
</dbReference>
<evidence type="ECO:0000256" key="13">
    <source>
        <dbReference type="PROSITE-ProRule" id="PRU00175"/>
    </source>
</evidence>
<keyword evidence="6" id="KW-0808">Transferase</keyword>
<evidence type="ECO:0000256" key="14">
    <source>
        <dbReference type="PROSITE-ProRule" id="PRU00192"/>
    </source>
</evidence>
<dbReference type="GO" id="GO:0016567">
    <property type="term" value="P:protein ubiquitination"/>
    <property type="evidence" value="ECO:0007669"/>
    <property type="project" value="UniProtKB-UniPathway"/>
</dbReference>
<dbReference type="UniPathway" id="UPA00143"/>
<evidence type="ECO:0000256" key="8">
    <source>
        <dbReference type="ARBA" id="ARBA00022737"/>
    </source>
</evidence>
<dbReference type="GeneTree" id="ENSGT00940000155875"/>
<dbReference type="Pfam" id="PF14604">
    <property type="entry name" value="SH3_9"/>
    <property type="match status" value="1"/>
</dbReference>
<dbReference type="AlphaFoldDB" id="A0A8C4R5R9"/>
<comment type="catalytic activity">
    <reaction evidence="1">
        <text>S-ubiquitinyl-[E2 ubiquitin-conjugating enzyme]-L-cysteine + [acceptor protein]-L-lysine = [E2 ubiquitin-conjugating enzyme]-L-cysteine + N(6)-ubiquitinyl-[acceptor protein]-L-lysine.</text>
        <dbReference type="EC" id="2.3.2.27"/>
    </reaction>
</comment>
<evidence type="ECO:0000256" key="10">
    <source>
        <dbReference type="ARBA" id="ARBA00022786"/>
    </source>
</evidence>
<dbReference type="InterPro" id="IPR035816">
    <property type="entry name" value="SH3RF1/SH3RF3_SH3_4"/>
</dbReference>
<evidence type="ECO:0000256" key="9">
    <source>
        <dbReference type="ARBA" id="ARBA00022771"/>
    </source>
</evidence>
<keyword evidence="8" id="KW-0677">Repeat</keyword>
<dbReference type="PRINTS" id="PR00499">
    <property type="entry name" value="P67PHOX"/>
</dbReference>
<dbReference type="PROSITE" id="PS50002">
    <property type="entry name" value="SH3"/>
    <property type="match status" value="4"/>
</dbReference>
<dbReference type="SUPFAM" id="SSF57850">
    <property type="entry name" value="RING/U-box"/>
    <property type="match status" value="1"/>
</dbReference>
<evidence type="ECO:0000256" key="5">
    <source>
        <dbReference type="ARBA" id="ARBA00022443"/>
    </source>
</evidence>
<evidence type="ECO:0000256" key="4">
    <source>
        <dbReference type="ARBA" id="ARBA00012483"/>
    </source>
</evidence>
<keyword evidence="19" id="KW-1185">Reference proteome</keyword>
<dbReference type="FunFam" id="3.30.40.10:FF:000077">
    <property type="entry name" value="E3 ubiquitin-protein ligase SH3RF1 isoform X1"/>
    <property type="match status" value="1"/>
</dbReference>
<accession>A0A8C4R5R9</accession>
<dbReference type="Gene3D" id="2.30.30.40">
    <property type="entry name" value="SH3 Domains"/>
    <property type="match status" value="4"/>
</dbReference>
<dbReference type="CDD" id="cd11783">
    <property type="entry name" value="SH3_SH3RF_3"/>
    <property type="match status" value="1"/>
</dbReference>
<dbReference type="FunFam" id="2.30.30.40:FF:000091">
    <property type="entry name" value="Putative E3 ubiquitin-protein ligase SH3RF1"/>
    <property type="match status" value="1"/>
</dbReference>
<dbReference type="InterPro" id="IPR027370">
    <property type="entry name" value="Znf-RING_euk"/>
</dbReference>
<dbReference type="Pfam" id="PF13445">
    <property type="entry name" value="zf-RING_UBOX"/>
    <property type="match status" value="1"/>
</dbReference>
<comment type="pathway">
    <text evidence="2">Protein modification; protein ubiquitination.</text>
</comment>
<feature type="domain" description="SH3" evidence="16">
    <location>
        <begin position="130"/>
        <end position="189"/>
    </location>
</feature>
<proteinExistence type="inferred from homology"/>
<dbReference type="CDD" id="cd11785">
    <property type="entry name" value="SH3_SH3RF_C"/>
    <property type="match status" value="1"/>
</dbReference>
<dbReference type="PROSITE" id="PS00518">
    <property type="entry name" value="ZF_RING_1"/>
    <property type="match status" value="1"/>
</dbReference>
<dbReference type="PANTHER" id="PTHR14167:SF51">
    <property type="entry name" value="RING-TYPE E3 UBIQUITIN TRANSFERASE"/>
    <property type="match status" value="1"/>
</dbReference>
<dbReference type="InterPro" id="IPR050384">
    <property type="entry name" value="Endophilin_SH3RF"/>
</dbReference>
<keyword evidence="12" id="KW-0832">Ubl conjugation</keyword>
<evidence type="ECO:0000256" key="15">
    <source>
        <dbReference type="SAM" id="MobiDB-lite"/>
    </source>
</evidence>
<dbReference type="PRINTS" id="PR00452">
    <property type="entry name" value="SH3DOMAIN"/>
</dbReference>
<dbReference type="FunFam" id="2.30.30.40:FF:000063">
    <property type="entry name" value="Putative E3 ubiquitin-protein ligase SH3RF1"/>
    <property type="match status" value="1"/>
</dbReference>
<organism evidence="18 19">
    <name type="scientific">Eptatretus burgeri</name>
    <name type="common">Inshore hagfish</name>
    <dbReference type="NCBI Taxonomy" id="7764"/>
    <lineage>
        <taxon>Eukaryota</taxon>
        <taxon>Metazoa</taxon>
        <taxon>Chordata</taxon>
        <taxon>Craniata</taxon>
        <taxon>Vertebrata</taxon>
        <taxon>Cyclostomata</taxon>
        <taxon>Myxini</taxon>
        <taxon>Myxiniformes</taxon>
        <taxon>Myxinidae</taxon>
        <taxon>Eptatretinae</taxon>
        <taxon>Eptatretus</taxon>
    </lineage>
</organism>
<feature type="domain" description="RING-type" evidence="17">
    <location>
        <begin position="24"/>
        <end position="66"/>
    </location>
</feature>
<dbReference type="FunFam" id="2.30.30.40:FF:000001">
    <property type="entry name" value="Sorbin and SH3 domain-containing protein 1 isoform 2"/>
    <property type="match status" value="1"/>
</dbReference>
<evidence type="ECO:0000256" key="6">
    <source>
        <dbReference type="ARBA" id="ARBA00022679"/>
    </source>
</evidence>
<feature type="compositionally biased region" description="Low complexity" evidence="15">
    <location>
        <begin position="352"/>
        <end position="362"/>
    </location>
</feature>
<comment type="similarity">
    <text evidence="3">Belongs to the SH3RF family.</text>
</comment>
<keyword evidence="5 14" id="KW-0728">SH3 domain</keyword>
<sequence>SPRGTNWMVPPMMDESSLLDLLECPVCLERLDATAKVLPCQHTFCKRCLQSIVTSRQGELRCPECRYLVRCAVEDLPANILLLRLLDGITRGQGPPRVVRVARAAAAAAAAVGAASSSSSSSSSTSPGFPTLPCARALYSYEGKDPGDLAFTKGDLIILRRRVDESWYQGETSSRQGFFPASYVQVCGRAVPAPQCRALYDFSVSGGEQDKDCLTFVKDEVLTVIRRVDENWAEGMLGDKIGIFPISFVEFNVTAKQMLGLDSAAGMGLTSVESTALAVASTAQGGGTAGTGDCRKNAKKRHSFTSLPMASKLSQHALQHRHSCDISAPVLVSSSNPAAAARIASSNGQPLSTPSQPVSSSGSAVSTHLPVMAIVSSRGLPAVYVALYPYKPQKADELELRKGEMYRVLERCQDGWYKGASLRTGVAGVFPGNYVMPVNRCVPEAQRCCLFSYSLLSTVFFCPHKCGHQYPCTFLPVTCHKSTRAPIAIYVGVLVGPMATVPPIQPQSGSPRAPHPAPRPMVSQPLVPPYAGPCTSPAYRATPSLSALASVASAITPPNVTATSLDEASGLASATAPGVSAPSFVPSTNKSLRLRLIDVILTLTSVLSFFFNPFCCLYDCDLVFLGYNEPQKAPSDNTVTSAFRYRAVVPYPPQSEAELELREGDVVFVHRKRDDGWFKGTLQRSGKTGLFPGSFVESF</sequence>
<dbReference type="GO" id="GO:0061630">
    <property type="term" value="F:ubiquitin protein ligase activity"/>
    <property type="evidence" value="ECO:0007669"/>
    <property type="project" value="UniProtKB-EC"/>
</dbReference>
<dbReference type="Gene3D" id="3.30.40.10">
    <property type="entry name" value="Zinc/RING finger domain, C3HC4 (zinc finger)"/>
    <property type="match status" value="1"/>
</dbReference>
<dbReference type="PANTHER" id="PTHR14167">
    <property type="entry name" value="SH3 DOMAIN-CONTAINING"/>
    <property type="match status" value="1"/>
</dbReference>
<evidence type="ECO:0000313" key="19">
    <source>
        <dbReference type="Proteomes" id="UP000694388"/>
    </source>
</evidence>
<dbReference type="Pfam" id="PF00018">
    <property type="entry name" value="SH3_1"/>
    <property type="match status" value="3"/>
</dbReference>
<dbReference type="SMART" id="SM00184">
    <property type="entry name" value="RING"/>
    <property type="match status" value="1"/>
</dbReference>
<dbReference type="InterPro" id="IPR017907">
    <property type="entry name" value="Znf_RING_CS"/>
</dbReference>
<evidence type="ECO:0000259" key="16">
    <source>
        <dbReference type="PROSITE" id="PS50002"/>
    </source>
</evidence>
<evidence type="ECO:0000256" key="11">
    <source>
        <dbReference type="ARBA" id="ARBA00022833"/>
    </source>
</evidence>
<dbReference type="InterPro" id="IPR036028">
    <property type="entry name" value="SH3-like_dom_sf"/>
</dbReference>
<feature type="domain" description="SH3" evidence="16">
    <location>
        <begin position="640"/>
        <end position="699"/>
    </location>
</feature>
<feature type="domain" description="SH3" evidence="16">
    <location>
        <begin position="191"/>
        <end position="254"/>
    </location>
</feature>
<evidence type="ECO:0000313" key="18">
    <source>
        <dbReference type="Ensembl" id="ENSEBUP00000025611.1"/>
    </source>
</evidence>
<dbReference type="CDD" id="cd11787">
    <property type="entry name" value="SH3_SH3RF_2"/>
    <property type="match status" value="1"/>
</dbReference>
<reference evidence="18" key="2">
    <citation type="submission" date="2025-09" db="UniProtKB">
        <authorList>
            <consortium name="Ensembl"/>
        </authorList>
    </citation>
    <scope>IDENTIFICATION</scope>
</reference>
<reference evidence="18" key="1">
    <citation type="submission" date="2025-08" db="UniProtKB">
        <authorList>
            <consortium name="Ensembl"/>
        </authorList>
    </citation>
    <scope>IDENTIFICATION</scope>
</reference>
<keyword evidence="11" id="KW-0862">Zinc</keyword>
<dbReference type="Proteomes" id="UP000694388">
    <property type="component" value="Unplaced"/>
</dbReference>
<feature type="domain" description="SH3" evidence="16">
    <location>
        <begin position="379"/>
        <end position="440"/>
    </location>
</feature>
<keyword evidence="10" id="KW-0833">Ubl conjugation pathway</keyword>
<evidence type="ECO:0000256" key="1">
    <source>
        <dbReference type="ARBA" id="ARBA00000900"/>
    </source>
</evidence>
<dbReference type="Ensembl" id="ENSEBUT00000026187.1">
    <property type="protein sequence ID" value="ENSEBUP00000025611.1"/>
    <property type="gene ID" value="ENSEBUG00000015770.1"/>
</dbReference>
<feature type="region of interest" description="Disordered" evidence="15">
    <location>
        <begin position="342"/>
        <end position="362"/>
    </location>
</feature>
<evidence type="ECO:0000259" key="17">
    <source>
        <dbReference type="PROSITE" id="PS50089"/>
    </source>
</evidence>
<keyword evidence="7" id="KW-0479">Metal-binding</keyword>
<protein>
    <recommendedName>
        <fullName evidence="4">RING-type E3 ubiquitin transferase</fullName>
        <ecNumber evidence="4">2.3.2.27</ecNumber>
    </recommendedName>
</protein>
<name>A0A8C4R5R9_EPTBU</name>
<dbReference type="CDD" id="cd11786">
    <property type="entry name" value="SH3_SH3RF_1"/>
    <property type="match status" value="1"/>
</dbReference>
<evidence type="ECO:0000256" key="3">
    <source>
        <dbReference type="ARBA" id="ARBA00008649"/>
    </source>
</evidence>
<evidence type="ECO:0000256" key="7">
    <source>
        <dbReference type="ARBA" id="ARBA00022723"/>
    </source>
</evidence>
<evidence type="ECO:0000256" key="12">
    <source>
        <dbReference type="ARBA" id="ARBA00022843"/>
    </source>
</evidence>
<dbReference type="EC" id="2.3.2.27" evidence="4"/>